<dbReference type="SUPFAM" id="SSF55103">
    <property type="entry name" value="FAD-linked oxidases, C-terminal domain"/>
    <property type="match status" value="1"/>
</dbReference>
<evidence type="ECO:0000259" key="3">
    <source>
        <dbReference type="PROSITE" id="PS51387"/>
    </source>
</evidence>
<accession>A0A267A5I8</accession>
<dbReference type="Gene3D" id="3.30.465.10">
    <property type="match status" value="1"/>
</dbReference>
<dbReference type="AlphaFoldDB" id="A0A267A5I8"/>
<dbReference type="Proteomes" id="UP000215861">
    <property type="component" value="Unassembled WGS sequence"/>
</dbReference>
<dbReference type="RefSeq" id="WP_095037958.1">
    <property type="nucleotide sequence ID" value="NZ_NQKQ01000028.1"/>
</dbReference>
<keyword evidence="2" id="KW-0274">FAD</keyword>
<dbReference type="PROSITE" id="PS51387">
    <property type="entry name" value="FAD_PCMH"/>
    <property type="match status" value="1"/>
</dbReference>
<dbReference type="OrthoDB" id="9811557at2"/>
<dbReference type="InterPro" id="IPR004113">
    <property type="entry name" value="FAD-bd_oxidored_4_C"/>
</dbReference>
<dbReference type="GO" id="GO:0071949">
    <property type="term" value="F:FAD binding"/>
    <property type="evidence" value="ECO:0007669"/>
    <property type="project" value="InterPro"/>
</dbReference>
<dbReference type="InterPro" id="IPR016164">
    <property type="entry name" value="FAD-linked_Oxase-like_C"/>
</dbReference>
<organism evidence="4 5">
    <name type="scientific">Pseudomonas fragi</name>
    <dbReference type="NCBI Taxonomy" id="296"/>
    <lineage>
        <taxon>Bacteria</taxon>
        <taxon>Pseudomonadati</taxon>
        <taxon>Pseudomonadota</taxon>
        <taxon>Gammaproteobacteria</taxon>
        <taxon>Pseudomonadales</taxon>
        <taxon>Pseudomonadaceae</taxon>
        <taxon>Pseudomonas</taxon>
    </lineage>
</organism>
<evidence type="ECO:0000256" key="1">
    <source>
        <dbReference type="ARBA" id="ARBA00022630"/>
    </source>
</evidence>
<feature type="domain" description="FAD-binding PCMH-type" evidence="3">
    <location>
        <begin position="47"/>
        <end position="228"/>
    </location>
</feature>
<keyword evidence="1" id="KW-0285">Flavoprotein</keyword>
<sequence length="479" mass="51739">MSDLEPTVDRQASGLHAFLAEVTEVLGQASLLTGAACAPYEIDVAQCRGKAAAVVLPRDTDAVSALMRIAVRHRIRLVAQGNRSGLVGGAVTDNSGTQVIVSLSRIRRVREIDPLNRTVIVEAGALLSELNRQLETHSLHFPIDVGSDPAIGGLIGANAGGSRLLKHGDVRHNLLGIEVVLADGDGTVVQLLAPLRKNNTGLDLKQLFVGTGGAFGIITAATLELQRIDQSTQSVFVALPDHATALKVLEAFEHHFGDLLCAFEVISEAALAITLRNFPTLRHPFGQSPASCYALIEIASSMPGLHTLFAQRTEQVLEELYESGRILDAVLGNTHSFWPLRDNLPLAIAKEGIPLSFDVAFSRSQLVAFRDQAAQWLAQEHPLLQLYDFGHFADGGCHLIVLVPHAHIPQYGIAKRVAVRSGIYKRVSENGGCFSAEHGVGPINAAYYSKYTPPEVQEISRAMQQLMDPQAVLGRYRYT</sequence>
<evidence type="ECO:0000313" key="5">
    <source>
        <dbReference type="Proteomes" id="UP000215861"/>
    </source>
</evidence>
<name>A0A267A5I8_PSEFR</name>
<dbReference type="InterPro" id="IPR006094">
    <property type="entry name" value="Oxid_FAD_bind_N"/>
</dbReference>
<proteinExistence type="predicted"/>
<dbReference type="Pfam" id="PF02913">
    <property type="entry name" value="FAD-oxidase_C"/>
    <property type="match status" value="1"/>
</dbReference>
<dbReference type="GO" id="GO:0022904">
    <property type="term" value="P:respiratory electron transport chain"/>
    <property type="evidence" value="ECO:0007669"/>
    <property type="project" value="TreeGrafter"/>
</dbReference>
<dbReference type="SUPFAM" id="SSF56176">
    <property type="entry name" value="FAD-binding/transporter-associated domain-like"/>
    <property type="match status" value="1"/>
</dbReference>
<dbReference type="Gene3D" id="3.30.43.10">
    <property type="entry name" value="Uridine Diphospho-n-acetylenolpyruvylglucosamine Reductase, domain 2"/>
    <property type="match status" value="1"/>
</dbReference>
<dbReference type="InterPro" id="IPR036318">
    <property type="entry name" value="FAD-bd_PCMH-like_sf"/>
</dbReference>
<reference evidence="4 5" key="1">
    <citation type="submission" date="2017-08" db="EMBL/GenBank/DDBJ databases">
        <title>Genomic and metabolic characterisation of spoilage-associated Pseudomonas species.</title>
        <authorList>
            <person name="Stanborough T."/>
            <person name="Fegan N."/>
            <person name="Powell S.M."/>
            <person name="Singh T."/>
            <person name="Tamplin M.L."/>
            <person name="Chandry P.S."/>
        </authorList>
    </citation>
    <scope>NUCLEOTIDE SEQUENCE [LARGE SCALE GENOMIC DNA]</scope>
    <source>
        <strain evidence="4 5">F1801</strain>
    </source>
</reference>
<dbReference type="InterPro" id="IPR051264">
    <property type="entry name" value="FAD-oxidored/transferase_4"/>
</dbReference>
<evidence type="ECO:0000313" key="4">
    <source>
        <dbReference type="EMBL" id="PAA07034.1"/>
    </source>
</evidence>
<evidence type="ECO:0000256" key="2">
    <source>
        <dbReference type="ARBA" id="ARBA00022827"/>
    </source>
</evidence>
<comment type="caution">
    <text evidence="4">The sequence shown here is derived from an EMBL/GenBank/DDBJ whole genome shotgun (WGS) entry which is preliminary data.</text>
</comment>
<dbReference type="Gene3D" id="3.30.70.2190">
    <property type="match status" value="1"/>
</dbReference>
<dbReference type="Gene3D" id="3.30.70.2740">
    <property type="match status" value="1"/>
</dbReference>
<dbReference type="PANTHER" id="PTHR43716">
    <property type="entry name" value="D-2-HYDROXYGLUTARATE DEHYDROGENASE, MITOCHONDRIAL"/>
    <property type="match status" value="1"/>
</dbReference>
<protein>
    <submittedName>
        <fullName evidence="4">FAD-binding oxidoreductase</fullName>
    </submittedName>
</protein>
<dbReference type="EMBL" id="NQKQ01000028">
    <property type="protein sequence ID" value="PAA07034.1"/>
    <property type="molecule type" value="Genomic_DNA"/>
</dbReference>
<dbReference type="InterPro" id="IPR016166">
    <property type="entry name" value="FAD-bd_PCMH"/>
</dbReference>
<dbReference type="GO" id="GO:0003824">
    <property type="term" value="F:catalytic activity"/>
    <property type="evidence" value="ECO:0007669"/>
    <property type="project" value="InterPro"/>
</dbReference>
<gene>
    <name evidence="4" type="ORF">CJU81_19895</name>
</gene>
<dbReference type="InterPro" id="IPR016167">
    <property type="entry name" value="FAD-bd_PCMH_sub1"/>
</dbReference>
<dbReference type="InterPro" id="IPR016169">
    <property type="entry name" value="FAD-bd_PCMH_sub2"/>
</dbReference>
<dbReference type="PANTHER" id="PTHR43716:SF2">
    <property type="entry name" value="BLL6224 PROTEIN"/>
    <property type="match status" value="1"/>
</dbReference>
<dbReference type="Pfam" id="PF01565">
    <property type="entry name" value="FAD_binding_4"/>
    <property type="match status" value="1"/>
</dbReference>